<dbReference type="EMBL" id="KN847340">
    <property type="protein sequence ID" value="KIW38836.1"/>
    <property type="molecule type" value="Genomic_DNA"/>
</dbReference>
<dbReference type="VEuPathDB" id="FungiDB:PV06_08670"/>
<dbReference type="RefSeq" id="XP_016259052.1">
    <property type="nucleotide sequence ID" value="XM_016410030.1"/>
</dbReference>
<protein>
    <submittedName>
        <fullName evidence="1">Uncharacterized protein</fullName>
    </submittedName>
</protein>
<dbReference type="HOGENOM" id="CLU_467709_0_0_1"/>
<gene>
    <name evidence="1" type="ORF">PV06_08670</name>
</gene>
<dbReference type="STRING" id="215243.A0A0D2AF56"/>
<dbReference type="OrthoDB" id="4540753at2759"/>
<keyword evidence="2" id="KW-1185">Reference proteome</keyword>
<dbReference type="Proteomes" id="UP000053342">
    <property type="component" value="Unassembled WGS sequence"/>
</dbReference>
<sequence length="583" mass="64784">MAIEALAWLCRALRPCPNQTSSALFMSQARQIRTASALGFRLQPLSPWNTDVQQNKSACWMALFTNCIVAEQQLSRVWGEGLEISFDMMLQVSGVENFVWLNDHQDGKAVSTRSGGYIAVGFFTALIPISRHPGTQDRAPGIQWHLEFTEDEPISLATLSTKRIPRLPLNNLQDLPQCQCYLGWCDDADILLGTAQMPNTLSWSGLPQRSRSLRASGWNLTGQLGGNLGPVQAIGQVTRTWQLENVRQRFEPQNTYAKALQINSRQVALIFDVTAKRAWLVPKLSLMLHLCHTFVRHFKDEGMGSIDRVPFAEPSNDGALAAKEALSGHGDILVFSHGSTPHDQIRLRNILVDISSNMSQSLAAGERPRFLRALSPELMDMIAEPGSGSLLAEVPTKYFPSSSSNSFPQLADSVYVCSDLGTAIRPSAASGQVSCGCMNLERDKGYVAVHLRCLEALLQRRNKSLLRWPSWGLPLGDGRQWCPDPYVPCSHQGNVSYWAKPRNFVQTTSRSRYMLHRSLPMHEVPVITGARVFGGVESIWDRVRSIWRREESREPEGRSEALRNDHGNGSLGSSFGTLSIFVD</sequence>
<dbReference type="GeneID" id="27360744"/>
<evidence type="ECO:0000313" key="1">
    <source>
        <dbReference type="EMBL" id="KIW38836.1"/>
    </source>
</evidence>
<proteinExistence type="predicted"/>
<name>A0A0D2AF56_9EURO</name>
<accession>A0A0D2AF56</accession>
<dbReference type="AlphaFoldDB" id="A0A0D2AF56"/>
<reference evidence="1 2" key="1">
    <citation type="submission" date="2015-01" db="EMBL/GenBank/DDBJ databases">
        <title>The Genome Sequence of Exophiala oligosperma CBS72588.</title>
        <authorList>
            <consortium name="The Broad Institute Genomics Platform"/>
            <person name="Cuomo C."/>
            <person name="de Hoog S."/>
            <person name="Gorbushina A."/>
            <person name="Stielow B."/>
            <person name="Teixiera M."/>
            <person name="Abouelleil A."/>
            <person name="Chapman S.B."/>
            <person name="Priest M."/>
            <person name="Young S.K."/>
            <person name="Wortman J."/>
            <person name="Nusbaum C."/>
            <person name="Birren B."/>
        </authorList>
    </citation>
    <scope>NUCLEOTIDE SEQUENCE [LARGE SCALE GENOMIC DNA]</scope>
    <source>
        <strain evidence="1 2">CBS 72588</strain>
    </source>
</reference>
<organism evidence="1 2">
    <name type="scientific">Exophiala oligosperma</name>
    <dbReference type="NCBI Taxonomy" id="215243"/>
    <lineage>
        <taxon>Eukaryota</taxon>
        <taxon>Fungi</taxon>
        <taxon>Dikarya</taxon>
        <taxon>Ascomycota</taxon>
        <taxon>Pezizomycotina</taxon>
        <taxon>Eurotiomycetes</taxon>
        <taxon>Chaetothyriomycetidae</taxon>
        <taxon>Chaetothyriales</taxon>
        <taxon>Herpotrichiellaceae</taxon>
        <taxon>Exophiala</taxon>
    </lineage>
</organism>
<evidence type="ECO:0000313" key="2">
    <source>
        <dbReference type="Proteomes" id="UP000053342"/>
    </source>
</evidence>